<reference evidence="3 4" key="1">
    <citation type="submission" date="2021-01" db="EMBL/GenBank/DDBJ databases">
        <title>WGS of actinomycetes isolated from Thailand.</title>
        <authorList>
            <person name="Thawai C."/>
        </authorList>
    </citation>
    <scope>NUCLEOTIDE SEQUENCE [LARGE SCALE GENOMIC DNA]</scope>
    <source>
        <strain evidence="3 4">CH9-7</strain>
    </source>
</reference>
<evidence type="ECO:0000313" key="3">
    <source>
        <dbReference type="EMBL" id="MBL1092633.1"/>
    </source>
</evidence>
<dbReference type="SUPFAM" id="SSF55729">
    <property type="entry name" value="Acyl-CoA N-acyltransferases (Nat)"/>
    <property type="match status" value="1"/>
</dbReference>
<gene>
    <name evidence="3" type="ORF">JK360_25180</name>
</gene>
<evidence type="ECO:0000259" key="2">
    <source>
        <dbReference type="PROSITE" id="PS51186"/>
    </source>
</evidence>
<feature type="domain" description="N-acetyltransferase" evidence="2">
    <location>
        <begin position="43"/>
        <end position="191"/>
    </location>
</feature>
<keyword evidence="4" id="KW-1185">Reference proteome</keyword>
<dbReference type="PROSITE" id="PS51186">
    <property type="entry name" value="GNAT"/>
    <property type="match status" value="1"/>
</dbReference>
<proteinExistence type="predicted"/>
<feature type="region of interest" description="Disordered" evidence="1">
    <location>
        <begin position="1"/>
        <end position="49"/>
    </location>
</feature>
<dbReference type="Gene3D" id="3.40.630.30">
    <property type="match status" value="1"/>
</dbReference>
<dbReference type="EMBL" id="JAERRI010000014">
    <property type="protein sequence ID" value="MBL1092633.1"/>
    <property type="molecule type" value="Genomic_DNA"/>
</dbReference>
<protein>
    <submittedName>
        <fullName evidence="3">N-acetyltransferase</fullName>
    </submittedName>
</protein>
<name>A0ABS1MXW9_9ACTN</name>
<comment type="caution">
    <text evidence="3">The sequence shown here is derived from an EMBL/GenBank/DDBJ whole genome shotgun (WGS) entry which is preliminary data.</text>
</comment>
<sequence length="209" mass="21636">MTSSTDDAPEPATAASPPAAASRSAAASPSAAAGRAPAARPAWHVRPETTEDIPGIRRINLAAFETAEEADLVDALRRDRSAWLPGLSYVADAPDGTLVAHALLTRCHVDDVPAVALAPCAVLPAHQKSGAGSAVIRALLDAARAAGERTAIVLGHPPYYPRFGFAPAASRFGILPPQPWPDEAFLARSLDGSIPPRGTVRYAAPFGID</sequence>
<feature type="compositionally biased region" description="Low complexity" evidence="1">
    <location>
        <begin position="10"/>
        <end position="42"/>
    </location>
</feature>
<dbReference type="Pfam" id="PF00583">
    <property type="entry name" value="Acetyltransf_1"/>
    <property type="match status" value="1"/>
</dbReference>
<evidence type="ECO:0000313" key="4">
    <source>
        <dbReference type="Proteomes" id="UP000629371"/>
    </source>
</evidence>
<evidence type="ECO:0000256" key="1">
    <source>
        <dbReference type="SAM" id="MobiDB-lite"/>
    </source>
</evidence>
<dbReference type="RefSeq" id="WP_201808018.1">
    <property type="nucleotide sequence ID" value="NZ_JAERRI010000014.1"/>
</dbReference>
<organism evidence="3 4">
    <name type="scientific">Streptomyces siderophoricus</name>
    <dbReference type="NCBI Taxonomy" id="2802281"/>
    <lineage>
        <taxon>Bacteria</taxon>
        <taxon>Bacillati</taxon>
        <taxon>Actinomycetota</taxon>
        <taxon>Actinomycetes</taxon>
        <taxon>Kitasatosporales</taxon>
        <taxon>Streptomycetaceae</taxon>
        <taxon>Streptomyces</taxon>
    </lineage>
</organism>
<accession>A0ABS1MXW9</accession>
<dbReference type="Proteomes" id="UP000629371">
    <property type="component" value="Unassembled WGS sequence"/>
</dbReference>
<dbReference type="InterPro" id="IPR000182">
    <property type="entry name" value="GNAT_dom"/>
</dbReference>
<dbReference type="InterPro" id="IPR016181">
    <property type="entry name" value="Acyl_CoA_acyltransferase"/>
</dbReference>